<comment type="caution">
    <text evidence="2">The sequence shown here is derived from an EMBL/GenBank/DDBJ whole genome shotgun (WGS) entry which is preliminary data.</text>
</comment>
<accession>A0ABU9BFF6</accession>
<evidence type="ECO:0000256" key="1">
    <source>
        <dbReference type="SAM" id="SignalP"/>
    </source>
</evidence>
<keyword evidence="3" id="KW-1185">Reference proteome</keyword>
<dbReference type="RefSeq" id="WP_341376034.1">
    <property type="nucleotide sequence ID" value="NZ_JBBUTF010000021.1"/>
</dbReference>
<sequence length="209" mass="21506">MSSSPVSRPRLSQIPALAATAVTALAALLAPATEARAALVWDWAYSGSGISASGQFETLDAPDANGAYTIVAIHGQRNGEAIIGLQTTGTAIPGNEPYAVDNLVSLAGGQLTHYGFGYQTASGLHANPYLADWLAVPLTYEVLTSPPYAGMTHELPVSFEAHIAAVPEPGALALSLLALLSLGLAMQGRRHAAPQVKAMAPAGVRPTTR</sequence>
<reference evidence="2 3" key="1">
    <citation type="submission" date="2024-04" db="EMBL/GenBank/DDBJ databases">
        <title>Novel species of the genus Ideonella isolated from streams.</title>
        <authorList>
            <person name="Lu H."/>
        </authorList>
    </citation>
    <scope>NUCLEOTIDE SEQUENCE [LARGE SCALE GENOMIC DNA]</scope>
    <source>
        <strain evidence="2 3">BYS139W</strain>
    </source>
</reference>
<feature type="signal peptide" evidence="1">
    <location>
        <begin position="1"/>
        <end position="26"/>
    </location>
</feature>
<name>A0ABU9BFF6_9BURK</name>
<dbReference type="EMBL" id="JBBUTF010000021">
    <property type="protein sequence ID" value="MEK8028248.1"/>
    <property type="molecule type" value="Genomic_DNA"/>
</dbReference>
<feature type="chain" id="PRO_5047260582" description="PEP-CTERM sorting domain-containing protein" evidence="1">
    <location>
        <begin position="27"/>
        <end position="209"/>
    </location>
</feature>
<evidence type="ECO:0000313" key="2">
    <source>
        <dbReference type="EMBL" id="MEK8028248.1"/>
    </source>
</evidence>
<keyword evidence="1" id="KW-0732">Signal</keyword>
<organism evidence="2 3">
    <name type="scientific">Pseudaquabacterium rugosum</name>
    <dbReference type="NCBI Taxonomy" id="2984194"/>
    <lineage>
        <taxon>Bacteria</taxon>
        <taxon>Pseudomonadati</taxon>
        <taxon>Pseudomonadota</taxon>
        <taxon>Betaproteobacteria</taxon>
        <taxon>Burkholderiales</taxon>
        <taxon>Sphaerotilaceae</taxon>
        <taxon>Pseudaquabacterium</taxon>
    </lineage>
</organism>
<proteinExistence type="predicted"/>
<dbReference type="Proteomes" id="UP001368500">
    <property type="component" value="Unassembled WGS sequence"/>
</dbReference>
<evidence type="ECO:0008006" key="4">
    <source>
        <dbReference type="Google" id="ProtNLM"/>
    </source>
</evidence>
<evidence type="ECO:0000313" key="3">
    <source>
        <dbReference type="Proteomes" id="UP001368500"/>
    </source>
</evidence>
<gene>
    <name evidence="2" type="ORF">AACH11_19985</name>
</gene>
<protein>
    <recommendedName>
        <fullName evidence="4">PEP-CTERM sorting domain-containing protein</fullName>
    </recommendedName>
</protein>